<protein>
    <recommendedName>
        <fullName evidence="4">Secreted protein</fullName>
    </recommendedName>
</protein>
<evidence type="ECO:0008006" key="4">
    <source>
        <dbReference type="Google" id="ProtNLM"/>
    </source>
</evidence>
<accession>A0ABQ6PRS1</accession>
<organism evidence="2 3">
    <name type="scientific">Algoriphagus confluentis</name>
    <dbReference type="NCBI Taxonomy" id="1697556"/>
    <lineage>
        <taxon>Bacteria</taxon>
        <taxon>Pseudomonadati</taxon>
        <taxon>Bacteroidota</taxon>
        <taxon>Cytophagia</taxon>
        <taxon>Cytophagales</taxon>
        <taxon>Cyclobacteriaceae</taxon>
        <taxon>Algoriphagus</taxon>
    </lineage>
</organism>
<reference evidence="2 3" key="1">
    <citation type="submission" date="2023-08" db="EMBL/GenBank/DDBJ databases">
        <title>Draft genome sequence of Algoriphagus confluentis.</title>
        <authorList>
            <person name="Takatani N."/>
            <person name="Hosokawa M."/>
            <person name="Sawabe T."/>
        </authorList>
    </citation>
    <scope>NUCLEOTIDE SEQUENCE [LARGE SCALE GENOMIC DNA]</scope>
    <source>
        <strain evidence="2 3">NBRC 111222</strain>
    </source>
</reference>
<proteinExistence type="predicted"/>
<sequence>MIMNKLVKLLPAMALVMGATLAMAMNFANPMPSQVFAEDPENPGEFIEVTSWQPGVDYICDQTGDCLYDAPNGNVVQQGTFIDLR</sequence>
<keyword evidence="3" id="KW-1185">Reference proteome</keyword>
<dbReference type="EMBL" id="BTPD01000011">
    <property type="protein sequence ID" value="GMQ30658.1"/>
    <property type="molecule type" value="Genomic_DNA"/>
</dbReference>
<feature type="signal peptide" evidence="1">
    <location>
        <begin position="1"/>
        <end position="24"/>
    </location>
</feature>
<evidence type="ECO:0000313" key="3">
    <source>
        <dbReference type="Proteomes" id="UP001338309"/>
    </source>
</evidence>
<dbReference type="Proteomes" id="UP001338309">
    <property type="component" value="Unassembled WGS sequence"/>
</dbReference>
<gene>
    <name evidence="2" type="ORF">Aconfl_33010</name>
</gene>
<evidence type="ECO:0000256" key="1">
    <source>
        <dbReference type="SAM" id="SignalP"/>
    </source>
</evidence>
<feature type="chain" id="PRO_5046181939" description="Secreted protein" evidence="1">
    <location>
        <begin position="25"/>
        <end position="85"/>
    </location>
</feature>
<evidence type="ECO:0000313" key="2">
    <source>
        <dbReference type="EMBL" id="GMQ30658.1"/>
    </source>
</evidence>
<comment type="caution">
    <text evidence="2">The sequence shown here is derived from an EMBL/GenBank/DDBJ whole genome shotgun (WGS) entry which is preliminary data.</text>
</comment>
<name>A0ABQ6PRS1_9BACT</name>
<keyword evidence="1" id="KW-0732">Signal</keyword>